<organism evidence="6 7">
    <name type="scientific">Nonomuraea bangladeshensis</name>
    <dbReference type="NCBI Taxonomy" id="404385"/>
    <lineage>
        <taxon>Bacteria</taxon>
        <taxon>Bacillati</taxon>
        <taxon>Actinomycetota</taxon>
        <taxon>Actinomycetes</taxon>
        <taxon>Streptosporangiales</taxon>
        <taxon>Streptosporangiaceae</taxon>
        <taxon>Nonomuraea</taxon>
    </lineage>
</organism>
<dbReference type="Pfam" id="PF06276">
    <property type="entry name" value="FhuF"/>
    <property type="match status" value="1"/>
</dbReference>
<dbReference type="InterPro" id="IPR037455">
    <property type="entry name" value="LucA/IucC-like"/>
</dbReference>
<dbReference type="PANTHER" id="PTHR34384">
    <property type="entry name" value="L-2,3-DIAMINOPROPANOATE--CITRATE LIGASE"/>
    <property type="match status" value="1"/>
</dbReference>
<comment type="similarity">
    <text evidence="2">Belongs to the IucA/IucC family.</text>
</comment>
<evidence type="ECO:0000313" key="7">
    <source>
        <dbReference type="Proteomes" id="UP001552427"/>
    </source>
</evidence>
<feature type="compositionally biased region" description="Polar residues" evidence="3">
    <location>
        <begin position="56"/>
        <end position="72"/>
    </location>
</feature>
<reference evidence="6 7" key="1">
    <citation type="submission" date="2024-06" db="EMBL/GenBank/DDBJ databases">
        <title>The Natural Products Discovery Center: Release of the First 8490 Sequenced Strains for Exploring Actinobacteria Biosynthetic Diversity.</title>
        <authorList>
            <person name="Kalkreuter E."/>
            <person name="Kautsar S.A."/>
            <person name="Yang D."/>
            <person name="Bader C.D."/>
            <person name="Teijaro C.N."/>
            <person name="Fluegel L."/>
            <person name="Davis C.M."/>
            <person name="Simpson J.R."/>
            <person name="Lauterbach L."/>
            <person name="Steele A.D."/>
            <person name="Gui C."/>
            <person name="Meng S."/>
            <person name="Li G."/>
            <person name="Viehrig K."/>
            <person name="Ye F."/>
            <person name="Su P."/>
            <person name="Kiefer A.F."/>
            <person name="Nichols A."/>
            <person name="Cepeda A.J."/>
            <person name="Yan W."/>
            <person name="Fan B."/>
            <person name="Jiang Y."/>
            <person name="Adhikari A."/>
            <person name="Zheng C.-J."/>
            <person name="Schuster L."/>
            <person name="Cowan T.M."/>
            <person name="Smanski M.J."/>
            <person name="Chevrette M.G."/>
            <person name="De Carvalho L.P.S."/>
            <person name="Shen B."/>
        </authorList>
    </citation>
    <scope>NUCLEOTIDE SEQUENCE [LARGE SCALE GENOMIC DNA]</scope>
    <source>
        <strain evidence="6 7">NPDC049574</strain>
    </source>
</reference>
<dbReference type="PANTHER" id="PTHR34384:SF5">
    <property type="entry name" value="L-2,3-DIAMINOPROPANOATE--CITRATE LIGASE"/>
    <property type="match status" value="1"/>
</dbReference>
<dbReference type="EMBL" id="JBFARM010000017">
    <property type="protein sequence ID" value="MEV4292246.1"/>
    <property type="molecule type" value="Genomic_DNA"/>
</dbReference>
<evidence type="ECO:0000259" key="5">
    <source>
        <dbReference type="Pfam" id="PF06276"/>
    </source>
</evidence>
<evidence type="ECO:0000256" key="2">
    <source>
        <dbReference type="ARBA" id="ARBA00007832"/>
    </source>
</evidence>
<dbReference type="Proteomes" id="UP001552427">
    <property type="component" value="Unassembled WGS sequence"/>
</dbReference>
<sequence length="583" mass="61272">MGRDESDFAAELATVRPALSAAYAAAVPGARAAVLGRLWRSLLHEPLPGIVASPGHTAQHNPASRQAHSPQHGQAPRHGQALAEAEVVLADGRRLRGPERRPHDLGEVPVLWLDGTPYREPAALLAALGLPGSARLTADLANSVASLALSRANARPNAHPGAHPGVHPNARVQARPGHPRVPEDHEQDVVDGHPYHPCCRNRPGVSVAEQLAYMPEHRPVVALDLVAVPAADCLVSGPWPDALTDGDRLLLPVHPWQSEHVLPDLGVRPYRKGAIPARPLMSVRTLAPLDGGPHLKTAFTTRMTSAVRDISPGSIRDCVPLSDLLTELSRRAGGPRMIRYLAGAAATVKGEFSADLAVMLREPTRAFAGSADVLPLAAVTPDAGTPGAGTPGAVTPGAVTPGSVDDPAAWLAAFARLALPAALRLLAAGAALEAHGQNLLVVLDGRGRPARLAYRDLADVRLSPARLARHGVEVPPVAARLLHDDPGVLHAKLYGSLIGTTFGGLVAGFSGGDRDVEAGLWRIVRDAAREAFDGLPCDPDVRADREALFAPYLMVKAHLLAQLDGTPPGDNWIKLPNPLFVSP</sequence>
<dbReference type="Pfam" id="PF04183">
    <property type="entry name" value="IucA_IucC"/>
    <property type="match status" value="1"/>
</dbReference>
<evidence type="ECO:0000256" key="3">
    <source>
        <dbReference type="SAM" id="MobiDB-lite"/>
    </source>
</evidence>
<feature type="domain" description="Aerobactin siderophore biosynthesis IucA/IucC N-terminal" evidence="4">
    <location>
        <begin position="185"/>
        <end position="379"/>
    </location>
</feature>
<feature type="region of interest" description="Disordered" evidence="3">
    <location>
        <begin position="154"/>
        <end position="186"/>
    </location>
</feature>
<comment type="pathway">
    <text evidence="1">Siderophore biosynthesis.</text>
</comment>
<dbReference type="Gene3D" id="1.10.510.40">
    <property type="match status" value="1"/>
</dbReference>
<dbReference type="InterPro" id="IPR007310">
    <property type="entry name" value="Aerobactin_biosyn_IucA/IucC_N"/>
</dbReference>
<name>A0ABV3HI73_9ACTN</name>
<accession>A0ABV3HI73</accession>
<keyword evidence="7" id="KW-1185">Reference proteome</keyword>
<protein>
    <submittedName>
        <fullName evidence="6">IucA/IucC family protein</fullName>
    </submittedName>
</protein>
<feature type="domain" description="Aerobactin siderophore biosynthesis IucA/IucC-like C-terminal" evidence="5">
    <location>
        <begin position="409"/>
        <end position="562"/>
    </location>
</feature>
<evidence type="ECO:0000259" key="4">
    <source>
        <dbReference type="Pfam" id="PF04183"/>
    </source>
</evidence>
<evidence type="ECO:0000313" key="6">
    <source>
        <dbReference type="EMBL" id="MEV4292246.1"/>
    </source>
</evidence>
<gene>
    <name evidence="6" type="ORF">AB0K40_42635</name>
</gene>
<dbReference type="InterPro" id="IPR022770">
    <property type="entry name" value="IucA/IucC-like_C"/>
</dbReference>
<proteinExistence type="inferred from homology"/>
<comment type="caution">
    <text evidence="6">The sequence shown here is derived from an EMBL/GenBank/DDBJ whole genome shotgun (WGS) entry which is preliminary data.</text>
</comment>
<dbReference type="RefSeq" id="WP_364462035.1">
    <property type="nucleotide sequence ID" value="NZ_JBFARM010000017.1"/>
</dbReference>
<feature type="region of interest" description="Disordered" evidence="3">
    <location>
        <begin position="50"/>
        <end position="80"/>
    </location>
</feature>
<evidence type="ECO:0000256" key="1">
    <source>
        <dbReference type="ARBA" id="ARBA00004924"/>
    </source>
</evidence>